<feature type="domain" description="FAS1" evidence="1">
    <location>
        <begin position="39"/>
        <end position="171"/>
    </location>
</feature>
<dbReference type="EMBL" id="CAUI01000023">
    <property type="protein sequence ID" value="CCU81223.1"/>
    <property type="molecule type" value="Genomic_DNA"/>
</dbReference>
<evidence type="ECO:0000313" key="2">
    <source>
        <dbReference type="EMBL" id="CCU81223.1"/>
    </source>
</evidence>
<dbReference type="PROSITE" id="PS50213">
    <property type="entry name" value="FAS1"/>
    <property type="match status" value="1"/>
</dbReference>
<reference evidence="3" key="1">
    <citation type="journal article" date="2013" name="Genome Announc.">
        <title>Genome Sequence of Halanaerobium saccharolyticum subsp. saccharolyticum Strain DSM 6643T, a Halophilic Hydrogen-Producing Bacterium.</title>
        <authorList>
            <person name="Kivisto A."/>
            <person name="Larjo A."/>
            <person name="Ciranna A."/>
            <person name="Santala V."/>
            <person name="Roos C."/>
            <person name="Karp M."/>
        </authorList>
    </citation>
    <scope>NUCLEOTIDE SEQUENCE [LARGE SCALE GENOMIC DNA]</scope>
    <source>
        <strain evidence="3">DSM 6643</strain>
    </source>
</reference>
<evidence type="ECO:0000259" key="1">
    <source>
        <dbReference type="PROSITE" id="PS50213"/>
    </source>
</evidence>
<dbReference type="Gene3D" id="2.30.180.10">
    <property type="entry name" value="FAS1 domain"/>
    <property type="match status" value="1"/>
</dbReference>
<gene>
    <name evidence="2" type="ORF">HSACCH_02655</name>
</gene>
<dbReference type="InterPro" id="IPR000782">
    <property type="entry name" value="FAS1_domain"/>
</dbReference>
<proteinExistence type="predicted"/>
<dbReference type="PANTHER" id="PTHR10900">
    <property type="entry name" value="PERIOSTIN-RELATED"/>
    <property type="match status" value="1"/>
</dbReference>
<dbReference type="InterPro" id="IPR050904">
    <property type="entry name" value="Adhesion/Biosynth-related"/>
</dbReference>
<protein>
    <submittedName>
        <fullName evidence="2">Osteoblast specific factor 2-related protein</fullName>
    </submittedName>
</protein>
<dbReference type="SMART" id="SM00554">
    <property type="entry name" value="FAS1"/>
    <property type="match status" value="1"/>
</dbReference>
<dbReference type="eggNOG" id="COG2335">
    <property type="taxonomic scope" value="Bacteria"/>
</dbReference>
<dbReference type="AlphaFoldDB" id="M5EHZ8"/>
<dbReference type="GO" id="GO:0005615">
    <property type="term" value="C:extracellular space"/>
    <property type="evidence" value="ECO:0007669"/>
    <property type="project" value="TreeGrafter"/>
</dbReference>
<evidence type="ECO:0000313" key="3">
    <source>
        <dbReference type="Proteomes" id="UP000012063"/>
    </source>
</evidence>
<sequence length="173" mass="18137">MKKSIFKSKVSIVISVILVLAFLISLSPVILADGHLKGGPDVLDVALEADDFNTLVTAVIEADLVAALKGDGPFTVFAPTDAAFAALPDGVLESLLNNKDQLANVLLYHVVSGKVMAKDVVGMDGAMVDTLLGEKIVINIKNGMVYINDAQVTVTDIEASNGVIHVIDTVLVP</sequence>
<dbReference type="STRING" id="1293054.HSACCH_02655"/>
<dbReference type="InterPro" id="IPR036378">
    <property type="entry name" value="FAS1_dom_sf"/>
</dbReference>
<dbReference type="Pfam" id="PF02469">
    <property type="entry name" value="Fasciclin"/>
    <property type="match status" value="1"/>
</dbReference>
<comment type="caution">
    <text evidence="2">The sequence shown here is derived from an EMBL/GenBank/DDBJ whole genome shotgun (WGS) entry which is preliminary data.</text>
</comment>
<accession>M5EHZ8</accession>
<dbReference type="OrthoDB" id="9800666at2"/>
<organism evidence="2 3">
    <name type="scientific">Halanaerobium saccharolyticum subsp. saccharolyticum DSM 6643</name>
    <dbReference type="NCBI Taxonomy" id="1293054"/>
    <lineage>
        <taxon>Bacteria</taxon>
        <taxon>Bacillati</taxon>
        <taxon>Bacillota</taxon>
        <taxon>Clostridia</taxon>
        <taxon>Halanaerobiales</taxon>
        <taxon>Halanaerobiaceae</taxon>
        <taxon>Halanaerobium</taxon>
    </lineage>
</organism>
<dbReference type="SUPFAM" id="SSF82153">
    <property type="entry name" value="FAS1 domain"/>
    <property type="match status" value="1"/>
</dbReference>
<keyword evidence="3" id="KW-1185">Reference proteome</keyword>
<dbReference type="RefSeq" id="WP_005490520.1">
    <property type="nucleotide sequence ID" value="NZ_CAUI01000023.1"/>
</dbReference>
<name>M5EHZ8_9FIRM</name>
<dbReference type="Proteomes" id="UP000012063">
    <property type="component" value="Unassembled WGS sequence"/>
</dbReference>
<dbReference type="FunFam" id="2.30.180.10:FF:000032">
    <property type="entry name" value="Fasciclin domain-containing protein, putative"/>
    <property type="match status" value="1"/>
</dbReference>
<dbReference type="PANTHER" id="PTHR10900:SF77">
    <property type="entry name" value="FI19380P1"/>
    <property type="match status" value="1"/>
</dbReference>
<dbReference type="InParanoid" id="M5EHZ8"/>